<dbReference type="AlphaFoldDB" id="A0A0E9VT60"/>
<dbReference type="EMBL" id="GBXM01027331">
    <property type="protein sequence ID" value="JAH81246.1"/>
    <property type="molecule type" value="Transcribed_RNA"/>
</dbReference>
<sequence length="20" mass="2377">MAKRRLLFQILNHEQVCCSS</sequence>
<organism evidence="1">
    <name type="scientific">Anguilla anguilla</name>
    <name type="common">European freshwater eel</name>
    <name type="synonym">Muraena anguilla</name>
    <dbReference type="NCBI Taxonomy" id="7936"/>
    <lineage>
        <taxon>Eukaryota</taxon>
        <taxon>Metazoa</taxon>
        <taxon>Chordata</taxon>
        <taxon>Craniata</taxon>
        <taxon>Vertebrata</taxon>
        <taxon>Euteleostomi</taxon>
        <taxon>Actinopterygii</taxon>
        <taxon>Neopterygii</taxon>
        <taxon>Teleostei</taxon>
        <taxon>Anguilliformes</taxon>
        <taxon>Anguillidae</taxon>
        <taxon>Anguilla</taxon>
    </lineage>
</organism>
<proteinExistence type="predicted"/>
<evidence type="ECO:0000313" key="1">
    <source>
        <dbReference type="EMBL" id="JAH81246.1"/>
    </source>
</evidence>
<reference evidence="1" key="2">
    <citation type="journal article" date="2015" name="Fish Shellfish Immunol.">
        <title>Early steps in the European eel (Anguilla anguilla)-Vibrio vulnificus interaction in the gills: Role of the RtxA13 toxin.</title>
        <authorList>
            <person name="Callol A."/>
            <person name="Pajuelo D."/>
            <person name="Ebbesson L."/>
            <person name="Teles M."/>
            <person name="MacKenzie S."/>
            <person name="Amaro C."/>
        </authorList>
    </citation>
    <scope>NUCLEOTIDE SEQUENCE</scope>
</reference>
<reference evidence="1" key="1">
    <citation type="submission" date="2014-11" db="EMBL/GenBank/DDBJ databases">
        <authorList>
            <person name="Amaro Gonzalez C."/>
        </authorList>
    </citation>
    <scope>NUCLEOTIDE SEQUENCE</scope>
</reference>
<accession>A0A0E9VT60</accession>
<protein>
    <submittedName>
        <fullName evidence="1">Uncharacterized protein</fullName>
    </submittedName>
</protein>
<name>A0A0E9VT60_ANGAN</name>